<dbReference type="EMBL" id="BPVZ01000004">
    <property type="protein sequence ID" value="GKU90540.1"/>
    <property type="molecule type" value="Genomic_DNA"/>
</dbReference>
<evidence type="ECO:0000313" key="1">
    <source>
        <dbReference type="EMBL" id="GKU90540.1"/>
    </source>
</evidence>
<keyword evidence="2" id="KW-1185">Reference proteome</keyword>
<comment type="caution">
    <text evidence="1">The sequence shown here is derived from an EMBL/GenBank/DDBJ whole genome shotgun (WGS) entry which is preliminary data.</text>
</comment>
<proteinExistence type="predicted"/>
<evidence type="ECO:0000313" key="2">
    <source>
        <dbReference type="Proteomes" id="UP001054252"/>
    </source>
</evidence>
<protein>
    <submittedName>
        <fullName evidence="1">Uncharacterized protein</fullName>
    </submittedName>
</protein>
<accession>A0AAV5HUR9</accession>
<reference evidence="1 2" key="1">
    <citation type="journal article" date="2021" name="Commun. Biol.">
        <title>The genome of Shorea leprosula (Dipterocarpaceae) highlights the ecological relevance of drought in aseasonal tropical rainforests.</title>
        <authorList>
            <person name="Ng K.K.S."/>
            <person name="Kobayashi M.J."/>
            <person name="Fawcett J.A."/>
            <person name="Hatakeyama M."/>
            <person name="Paape T."/>
            <person name="Ng C.H."/>
            <person name="Ang C.C."/>
            <person name="Tnah L.H."/>
            <person name="Lee C.T."/>
            <person name="Nishiyama T."/>
            <person name="Sese J."/>
            <person name="O'Brien M.J."/>
            <person name="Copetti D."/>
            <person name="Mohd Noor M.I."/>
            <person name="Ong R.C."/>
            <person name="Putra M."/>
            <person name="Sireger I.Z."/>
            <person name="Indrioko S."/>
            <person name="Kosugi Y."/>
            <person name="Izuno A."/>
            <person name="Isagi Y."/>
            <person name="Lee S.L."/>
            <person name="Shimizu K.K."/>
        </authorList>
    </citation>
    <scope>NUCLEOTIDE SEQUENCE [LARGE SCALE GENOMIC DNA]</scope>
    <source>
        <strain evidence="1">214</strain>
    </source>
</reference>
<organism evidence="1 2">
    <name type="scientific">Rubroshorea leprosula</name>
    <dbReference type="NCBI Taxonomy" id="152421"/>
    <lineage>
        <taxon>Eukaryota</taxon>
        <taxon>Viridiplantae</taxon>
        <taxon>Streptophyta</taxon>
        <taxon>Embryophyta</taxon>
        <taxon>Tracheophyta</taxon>
        <taxon>Spermatophyta</taxon>
        <taxon>Magnoliopsida</taxon>
        <taxon>eudicotyledons</taxon>
        <taxon>Gunneridae</taxon>
        <taxon>Pentapetalae</taxon>
        <taxon>rosids</taxon>
        <taxon>malvids</taxon>
        <taxon>Malvales</taxon>
        <taxon>Dipterocarpaceae</taxon>
        <taxon>Rubroshorea</taxon>
    </lineage>
</organism>
<sequence length="87" mass="10155">MEQSIILKRVTNFKFVSELEKMLKLELPFSSLVHQMSSSAYQTGNDESGYCLEPDYGQTHWLEYQIGIVVEIQLYILADFLAFFSFF</sequence>
<name>A0AAV5HUR9_9ROSI</name>
<dbReference type="AlphaFoldDB" id="A0AAV5HUR9"/>
<gene>
    <name evidence="1" type="ORF">SLEP1_g4525</name>
</gene>
<dbReference type="Proteomes" id="UP001054252">
    <property type="component" value="Unassembled WGS sequence"/>
</dbReference>